<feature type="DNA-binding region" description="H-T-H motif" evidence="5">
    <location>
        <begin position="33"/>
        <end position="52"/>
    </location>
</feature>
<dbReference type="EMBL" id="AP018711">
    <property type="protein sequence ID" value="BBE32449.1"/>
    <property type="molecule type" value="Genomic_DNA"/>
</dbReference>
<dbReference type="InterPro" id="IPR001647">
    <property type="entry name" value="HTH_TetR"/>
</dbReference>
<evidence type="ECO:0000256" key="4">
    <source>
        <dbReference type="ARBA" id="ARBA00023163"/>
    </source>
</evidence>
<dbReference type="SUPFAM" id="SSF48498">
    <property type="entry name" value="Tetracyclin repressor-like, C-terminal domain"/>
    <property type="match status" value="1"/>
</dbReference>
<dbReference type="PROSITE" id="PS50977">
    <property type="entry name" value="HTH_TETR_2"/>
    <property type="match status" value="1"/>
</dbReference>
<dbReference type="Proteomes" id="UP000275727">
    <property type="component" value="Chromosome"/>
</dbReference>
<dbReference type="PANTHER" id="PTHR30055">
    <property type="entry name" value="HTH-TYPE TRANSCRIPTIONAL REGULATOR RUTR"/>
    <property type="match status" value="1"/>
</dbReference>
<dbReference type="Pfam" id="PF17932">
    <property type="entry name" value="TetR_C_24"/>
    <property type="match status" value="1"/>
</dbReference>
<dbReference type="InterPro" id="IPR009057">
    <property type="entry name" value="Homeodomain-like_sf"/>
</dbReference>
<accession>A0AAD1D345</accession>
<evidence type="ECO:0000259" key="6">
    <source>
        <dbReference type="PROSITE" id="PS50977"/>
    </source>
</evidence>
<dbReference type="InterPro" id="IPR050109">
    <property type="entry name" value="HTH-type_TetR-like_transc_reg"/>
</dbReference>
<dbReference type="EMBL" id="RBWX01000008">
    <property type="protein sequence ID" value="RKS88695.1"/>
    <property type="molecule type" value="Genomic_DNA"/>
</dbReference>
<evidence type="ECO:0000256" key="1">
    <source>
        <dbReference type="ARBA" id="ARBA00022491"/>
    </source>
</evidence>
<dbReference type="PROSITE" id="PS01081">
    <property type="entry name" value="HTH_TETR_1"/>
    <property type="match status" value="1"/>
</dbReference>
<keyword evidence="3 5" id="KW-0238">DNA-binding</keyword>
<dbReference type="SUPFAM" id="SSF46689">
    <property type="entry name" value="Homeodomain-like"/>
    <property type="match status" value="1"/>
</dbReference>
<reference evidence="8 10" key="2">
    <citation type="submission" date="2018-10" db="EMBL/GenBank/DDBJ databases">
        <title>Genomic Encyclopedia of Type Strains, Phase IV (KMG-IV): sequencing the most valuable type-strain genomes for metagenomic binning, comparative biology and taxonomic classification.</title>
        <authorList>
            <person name="Goeker M."/>
        </authorList>
    </citation>
    <scope>NUCLEOTIDE SEQUENCE [LARGE SCALE GENOMIC DNA]</scope>
    <source>
        <strain evidence="8 10">DSM 19791</strain>
    </source>
</reference>
<keyword evidence="1" id="KW-0678">Repressor</keyword>
<dbReference type="Gene3D" id="1.10.357.10">
    <property type="entry name" value="Tetracycline Repressor, domain 2"/>
    <property type="match status" value="1"/>
</dbReference>
<keyword evidence="10" id="KW-1185">Reference proteome</keyword>
<keyword evidence="2" id="KW-0805">Transcription regulation</keyword>
<evidence type="ECO:0000313" key="7">
    <source>
        <dbReference type="EMBL" id="BBE32449.1"/>
    </source>
</evidence>
<organism evidence="7 9">
    <name type="scientific">Sphingosinicella microcystinivorans</name>
    <dbReference type="NCBI Taxonomy" id="335406"/>
    <lineage>
        <taxon>Bacteria</taxon>
        <taxon>Pseudomonadati</taxon>
        <taxon>Pseudomonadota</taxon>
        <taxon>Alphaproteobacteria</taxon>
        <taxon>Sphingomonadales</taxon>
        <taxon>Sphingosinicellaceae</taxon>
        <taxon>Sphingosinicella</taxon>
    </lineage>
</organism>
<dbReference type="InterPro" id="IPR036271">
    <property type="entry name" value="Tet_transcr_reg_TetR-rel_C_sf"/>
</dbReference>
<keyword evidence="4" id="KW-0804">Transcription</keyword>
<evidence type="ECO:0000313" key="10">
    <source>
        <dbReference type="Proteomes" id="UP000276029"/>
    </source>
</evidence>
<dbReference type="GO" id="GO:0000976">
    <property type="term" value="F:transcription cis-regulatory region binding"/>
    <property type="evidence" value="ECO:0007669"/>
    <property type="project" value="TreeGrafter"/>
</dbReference>
<evidence type="ECO:0000313" key="8">
    <source>
        <dbReference type="EMBL" id="RKS88695.1"/>
    </source>
</evidence>
<dbReference type="Gene3D" id="1.10.10.60">
    <property type="entry name" value="Homeodomain-like"/>
    <property type="match status" value="1"/>
</dbReference>
<dbReference type="InterPro" id="IPR041490">
    <property type="entry name" value="KstR2_TetR_C"/>
</dbReference>
<dbReference type="AlphaFoldDB" id="A0AAD1D345"/>
<dbReference type="RefSeq" id="WP_121050232.1">
    <property type="nucleotide sequence ID" value="NZ_AP018711.1"/>
</dbReference>
<evidence type="ECO:0000313" key="9">
    <source>
        <dbReference type="Proteomes" id="UP000275727"/>
    </source>
</evidence>
<evidence type="ECO:0000256" key="3">
    <source>
        <dbReference type="ARBA" id="ARBA00023125"/>
    </source>
</evidence>
<dbReference type="Pfam" id="PF00440">
    <property type="entry name" value="TetR_N"/>
    <property type="match status" value="1"/>
</dbReference>
<gene>
    <name evidence="8" type="ORF">DFR51_1900</name>
    <name evidence="7" type="ORF">SmB9_01070</name>
</gene>
<evidence type="ECO:0000256" key="5">
    <source>
        <dbReference type="PROSITE-ProRule" id="PRU00335"/>
    </source>
</evidence>
<reference evidence="7 9" key="1">
    <citation type="submission" date="2018-06" db="EMBL/GenBank/DDBJ databases">
        <title>Complete Genome Sequence of the Microcystin-Degrading Bacterium Sphingosinicella microcystinivorans Strain B-9.</title>
        <authorList>
            <person name="Jin H."/>
            <person name="Nishizawa T."/>
            <person name="Guo Y."/>
            <person name="Nishizawa A."/>
            <person name="Park H."/>
            <person name="Kato H."/>
            <person name="Tsuji K."/>
            <person name="Harada K."/>
        </authorList>
    </citation>
    <scope>NUCLEOTIDE SEQUENCE [LARGE SCALE GENOMIC DNA]</scope>
    <source>
        <strain evidence="7 9">B9</strain>
    </source>
</reference>
<protein>
    <submittedName>
        <fullName evidence="7">TetR family transcriptional regulator</fullName>
    </submittedName>
</protein>
<dbReference type="Proteomes" id="UP000276029">
    <property type="component" value="Unassembled WGS sequence"/>
</dbReference>
<dbReference type="GO" id="GO:0003700">
    <property type="term" value="F:DNA-binding transcription factor activity"/>
    <property type="evidence" value="ECO:0007669"/>
    <property type="project" value="TreeGrafter"/>
</dbReference>
<sequence>MVGVRAKDHEDKKRLILDTASGLFARQGFAKTSISELSSACSASKAWIYHYFPTKEDILFTLLRDFLVVVRARLEAIDIEGLAPEVSLHKFILECLRIYDDYRINYPILFNEMTVLTSEQQEQLRAIEDAPVKLLTAIVAKIRPEIAQAAAIGTPITFLIYGAINWTYTWYNPDGKLKLERLADLVRDFVLGGIQTVDVG</sequence>
<dbReference type="InterPro" id="IPR023772">
    <property type="entry name" value="DNA-bd_HTH_TetR-type_CS"/>
</dbReference>
<dbReference type="PANTHER" id="PTHR30055:SF175">
    <property type="entry name" value="HTH-TYPE TRANSCRIPTIONAL REPRESSOR KSTR2"/>
    <property type="match status" value="1"/>
</dbReference>
<dbReference type="KEGG" id="smic:SmB9_01070"/>
<dbReference type="PRINTS" id="PR00455">
    <property type="entry name" value="HTHTETR"/>
</dbReference>
<name>A0AAD1D345_SPHMI</name>
<proteinExistence type="predicted"/>
<evidence type="ECO:0000256" key="2">
    <source>
        <dbReference type="ARBA" id="ARBA00023015"/>
    </source>
</evidence>
<feature type="domain" description="HTH tetR-type" evidence="6">
    <location>
        <begin position="10"/>
        <end position="70"/>
    </location>
</feature>